<comment type="caution">
    <text evidence="2">The sequence shown here is derived from an EMBL/GenBank/DDBJ whole genome shotgun (WGS) entry which is preliminary data.</text>
</comment>
<organism evidence="2 3">
    <name type="scientific">Geomicrobium sediminis</name>
    <dbReference type="NCBI Taxonomy" id="1347788"/>
    <lineage>
        <taxon>Bacteria</taxon>
        <taxon>Bacillati</taxon>
        <taxon>Bacillota</taxon>
        <taxon>Bacilli</taxon>
        <taxon>Bacillales</taxon>
        <taxon>Geomicrobium</taxon>
    </lineage>
</organism>
<accession>A0ABS2PF49</accession>
<evidence type="ECO:0000313" key="3">
    <source>
        <dbReference type="Proteomes" id="UP000741863"/>
    </source>
</evidence>
<feature type="transmembrane region" description="Helical" evidence="1">
    <location>
        <begin position="6"/>
        <end position="24"/>
    </location>
</feature>
<keyword evidence="3" id="KW-1185">Reference proteome</keyword>
<keyword evidence="1" id="KW-1133">Transmembrane helix</keyword>
<keyword evidence="1" id="KW-0472">Membrane</keyword>
<dbReference type="Proteomes" id="UP000741863">
    <property type="component" value="Unassembled WGS sequence"/>
</dbReference>
<dbReference type="EMBL" id="JAFBEC010000009">
    <property type="protein sequence ID" value="MBM7634057.1"/>
    <property type="molecule type" value="Genomic_DNA"/>
</dbReference>
<evidence type="ECO:0000256" key="1">
    <source>
        <dbReference type="SAM" id="Phobius"/>
    </source>
</evidence>
<name>A0ABS2PF49_9BACL</name>
<keyword evidence="1" id="KW-0812">Transmembrane</keyword>
<protein>
    <submittedName>
        <fullName evidence="2">Uncharacterized protein</fullName>
    </submittedName>
</protein>
<proteinExistence type="predicted"/>
<evidence type="ECO:0000313" key="2">
    <source>
        <dbReference type="EMBL" id="MBM7634057.1"/>
    </source>
</evidence>
<gene>
    <name evidence="2" type="ORF">JOD17_003157</name>
</gene>
<reference evidence="2 3" key="1">
    <citation type="submission" date="2021-01" db="EMBL/GenBank/DDBJ databases">
        <title>Genomic Encyclopedia of Type Strains, Phase IV (KMG-IV): sequencing the most valuable type-strain genomes for metagenomic binning, comparative biology and taxonomic classification.</title>
        <authorList>
            <person name="Goeker M."/>
        </authorList>
    </citation>
    <scope>NUCLEOTIDE SEQUENCE [LARGE SCALE GENOMIC DNA]</scope>
    <source>
        <strain evidence="2 3">DSM 25540</strain>
    </source>
</reference>
<sequence length="29" mass="3405">MDIIWLPILIAMLLPFIVAFIIYAEKTKK</sequence>